<feature type="transmembrane region" description="Helical" evidence="8">
    <location>
        <begin position="105"/>
        <end position="122"/>
    </location>
</feature>
<dbReference type="AlphaFoldDB" id="A0A4Y7IEV8"/>
<proteinExistence type="inferred from homology"/>
<name>A0A4Y7IEV8_PAPSO</name>
<dbReference type="EMBL" id="CM010715">
    <property type="protein sequence ID" value="RZC47437.1"/>
    <property type="molecule type" value="Genomic_DNA"/>
</dbReference>
<evidence type="ECO:0000256" key="1">
    <source>
        <dbReference type="ARBA" id="ARBA00004653"/>
    </source>
</evidence>
<dbReference type="STRING" id="3469.A0A4Y7IEV8"/>
<gene>
    <name evidence="9" type="ORF">C5167_040387</name>
</gene>
<evidence type="ECO:0000256" key="4">
    <source>
        <dbReference type="ARBA" id="ARBA00023034"/>
    </source>
</evidence>
<keyword evidence="4" id="KW-0333">Golgi apparatus</keyword>
<dbReference type="InterPro" id="IPR007305">
    <property type="entry name" value="Vesicle_transpt_Got1/SFT2"/>
</dbReference>
<dbReference type="GO" id="GO:0006888">
    <property type="term" value="P:endoplasmic reticulum to Golgi vesicle-mediated transport"/>
    <property type="evidence" value="ECO:0007669"/>
    <property type="project" value="InterPro"/>
</dbReference>
<protein>
    <recommendedName>
        <fullName evidence="11">Vesicle transport protein</fullName>
    </recommendedName>
</protein>
<keyword evidence="5 8" id="KW-0472">Membrane</keyword>
<evidence type="ECO:0000256" key="6">
    <source>
        <dbReference type="ARBA" id="ARBA00025799"/>
    </source>
</evidence>
<dbReference type="GO" id="GO:0005829">
    <property type="term" value="C:cytosol"/>
    <property type="evidence" value="ECO:0007669"/>
    <property type="project" value="GOC"/>
</dbReference>
<evidence type="ECO:0000256" key="8">
    <source>
        <dbReference type="SAM" id="Phobius"/>
    </source>
</evidence>
<feature type="transmembrane region" description="Helical" evidence="8">
    <location>
        <begin position="69"/>
        <end position="93"/>
    </location>
</feature>
<dbReference type="InterPro" id="IPR045176">
    <property type="entry name" value="Got1"/>
</dbReference>
<evidence type="ECO:0008006" key="11">
    <source>
        <dbReference type="Google" id="ProtNLM"/>
    </source>
</evidence>
<comment type="subcellular location">
    <subcellularLocation>
        <location evidence="1">Golgi apparatus membrane</location>
        <topology evidence="1">Multi-pass membrane protein</topology>
    </subcellularLocation>
</comment>
<evidence type="ECO:0000256" key="2">
    <source>
        <dbReference type="ARBA" id="ARBA00022692"/>
    </source>
</evidence>
<keyword evidence="3 8" id="KW-1133">Transmembrane helix</keyword>
<sequence length="345" mass="38995">MFLQNAEIGIGLVGFGIAFTFLGVLLFFDRGLIALGNLFFLSGVVLLLGVQSTLKLFTNRKNYKGSLPFIVGLFLIFVRWPIAGIVIEIYGIIVLFSGFWPSVKAFLYNIPVVGWFLQYPFLEQHKFGKNGSRTFMRIFSMTECEITVLSQDWMDHYPELSLGNSSSFSESDESPSKKRKYQPNNDDNSTISSTTKSSVFATMMSNTPELQPKENYLSDFHDLQFGRRYNLSKNPIMMKKKSCNNNNWQHKHQKLDLELSLSNSDDDDARSSKSSEVLEDLSTKSSSISNMAAMGCLKCNLLVMVSKSFPSCPNCKFVNSIPKNHYYQSPPRKVAKSLHTLSLLH</sequence>
<dbReference type="Pfam" id="PF04178">
    <property type="entry name" value="Got1"/>
    <property type="match status" value="1"/>
</dbReference>
<keyword evidence="10" id="KW-1185">Reference proteome</keyword>
<evidence type="ECO:0000313" key="10">
    <source>
        <dbReference type="Proteomes" id="UP000316621"/>
    </source>
</evidence>
<accession>A0A4Y7IEV8</accession>
<dbReference type="GO" id="GO:0042147">
    <property type="term" value="P:retrograde transport, endosome to Golgi"/>
    <property type="evidence" value="ECO:0007669"/>
    <property type="project" value="InterPro"/>
</dbReference>
<dbReference type="PANTHER" id="PTHR21493:SF246">
    <property type="entry name" value="GOT1_SFT2-LIKE VESCICLE TRANSPORT PROTEIN FAMILY"/>
    <property type="match status" value="1"/>
</dbReference>
<dbReference type="Proteomes" id="UP000316621">
    <property type="component" value="Chromosome 1"/>
</dbReference>
<dbReference type="PANTHER" id="PTHR21493">
    <property type="entry name" value="CGI-141-RELATED/LIPASE CONTAINING PROTEIN"/>
    <property type="match status" value="1"/>
</dbReference>
<keyword evidence="2 8" id="KW-0812">Transmembrane</keyword>
<organism evidence="9 10">
    <name type="scientific">Papaver somniferum</name>
    <name type="common">Opium poppy</name>
    <dbReference type="NCBI Taxonomy" id="3469"/>
    <lineage>
        <taxon>Eukaryota</taxon>
        <taxon>Viridiplantae</taxon>
        <taxon>Streptophyta</taxon>
        <taxon>Embryophyta</taxon>
        <taxon>Tracheophyta</taxon>
        <taxon>Spermatophyta</taxon>
        <taxon>Magnoliopsida</taxon>
        <taxon>Ranunculales</taxon>
        <taxon>Papaveraceae</taxon>
        <taxon>Papaveroideae</taxon>
        <taxon>Papaver</taxon>
    </lineage>
</organism>
<comment type="similarity">
    <text evidence="6">Belongs to the GOT1 family.</text>
</comment>
<feature type="compositionally biased region" description="Polar residues" evidence="7">
    <location>
        <begin position="182"/>
        <end position="193"/>
    </location>
</feature>
<evidence type="ECO:0000256" key="3">
    <source>
        <dbReference type="ARBA" id="ARBA00022989"/>
    </source>
</evidence>
<evidence type="ECO:0000256" key="7">
    <source>
        <dbReference type="SAM" id="MobiDB-lite"/>
    </source>
</evidence>
<evidence type="ECO:0000256" key="5">
    <source>
        <dbReference type="ARBA" id="ARBA00023136"/>
    </source>
</evidence>
<evidence type="ECO:0000313" key="9">
    <source>
        <dbReference type="EMBL" id="RZC47437.1"/>
    </source>
</evidence>
<feature type="transmembrane region" description="Helical" evidence="8">
    <location>
        <begin position="7"/>
        <end position="28"/>
    </location>
</feature>
<reference evidence="9 10" key="1">
    <citation type="journal article" date="2018" name="Science">
        <title>The opium poppy genome and morphinan production.</title>
        <authorList>
            <person name="Guo L."/>
            <person name="Winzer T."/>
            <person name="Yang X."/>
            <person name="Li Y."/>
            <person name="Ning Z."/>
            <person name="He Z."/>
            <person name="Teodor R."/>
            <person name="Lu Y."/>
            <person name="Bowser T.A."/>
            <person name="Graham I.A."/>
            <person name="Ye K."/>
        </authorList>
    </citation>
    <scope>NUCLEOTIDE SEQUENCE [LARGE SCALE GENOMIC DNA]</scope>
    <source>
        <strain evidence="10">cv. HN1</strain>
        <tissue evidence="9">Leaves</tissue>
    </source>
</reference>
<feature type="transmembrane region" description="Helical" evidence="8">
    <location>
        <begin position="34"/>
        <end position="57"/>
    </location>
</feature>
<feature type="region of interest" description="Disordered" evidence="7">
    <location>
        <begin position="164"/>
        <end position="193"/>
    </location>
</feature>
<dbReference type="Gramene" id="RZC47437">
    <property type="protein sequence ID" value="RZC47437"/>
    <property type="gene ID" value="C5167_040387"/>
</dbReference>
<dbReference type="GO" id="GO:0000139">
    <property type="term" value="C:Golgi membrane"/>
    <property type="evidence" value="ECO:0007669"/>
    <property type="project" value="UniProtKB-SubCell"/>
</dbReference>